<dbReference type="EMBL" id="VSSQ01136551">
    <property type="protein sequence ID" value="MPN60813.1"/>
    <property type="molecule type" value="Genomic_DNA"/>
</dbReference>
<organism evidence="1">
    <name type="scientific">bioreactor metagenome</name>
    <dbReference type="NCBI Taxonomy" id="1076179"/>
    <lineage>
        <taxon>unclassified sequences</taxon>
        <taxon>metagenomes</taxon>
        <taxon>ecological metagenomes</taxon>
    </lineage>
</organism>
<name>A0A645JMG7_9ZZZZ</name>
<dbReference type="AlphaFoldDB" id="A0A645JMG7"/>
<accession>A0A645JMG7</accession>
<proteinExistence type="predicted"/>
<sequence length="77" mass="8477">MAGVGLAALAAHSINLVNKQNRGRVSSRFFKQFTHSLRAASLIFGDKRACHGGDERHVAFTRHSLGKHGFACTWRTI</sequence>
<gene>
    <name evidence="1" type="ORF">SDC9_208545</name>
</gene>
<reference evidence="1" key="1">
    <citation type="submission" date="2019-08" db="EMBL/GenBank/DDBJ databases">
        <authorList>
            <person name="Kucharzyk K."/>
            <person name="Murdoch R.W."/>
            <person name="Higgins S."/>
            <person name="Loffler F."/>
        </authorList>
    </citation>
    <scope>NUCLEOTIDE SEQUENCE</scope>
</reference>
<protein>
    <submittedName>
        <fullName evidence="1">Uncharacterized protein</fullName>
    </submittedName>
</protein>
<evidence type="ECO:0000313" key="1">
    <source>
        <dbReference type="EMBL" id="MPN60813.1"/>
    </source>
</evidence>
<comment type="caution">
    <text evidence="1">The sequence shown here is derived from an EMBL/GenBank/DDBJ whole genome shotgun (WGS) entry which is preliminary data.</text>
</comment>